<protein>
    <submittedName>
        <fullName evidence="12">ABC-type multidrug transport system, ATPase and permease component</fullName>
    </submittedName>
</protein>
<dbReference type="InterPro" id="IPR011527">
    <property type="entry name" value="ABC1_TM_dom"/>
</dbReference>
<feature type="transmembrane region" description="Helical" evidence="9">
    <location>
        <begin position="32"/>
        <end position="53"/>
    </location>
</feature>
<keyword evidence="7 9" id="KW-1133">Transmembrane helix</keyword>
<dbReference type="PROSITE" id="PS00211">
    <property type="entry name" value="ABC_TRANSPORTER_1"/>
    <property type="match status" value="1"/>
</dbReference>
<evidence type="ECO:0000256" key="3">
    <source>
        <dbReference type="ARBA" id="ARBA00022475"/>
    </source>
</evidence>
<feature type="transmembrane region" description="Helical" evidence="9">
    <location>
        <begin position="65"/>
        <end position="90"/>
    </location>
</feature>
<dbReference type="GO" id="GO:0005524">
    <property type="term" value="F:ATP binding"/>
    <property type="evidence" value="ECO:0007669"/>
    <property type="project" value="UniProtKB-KW"/>
</dbReference>
<dbReference type="InterPro" id="IPR003439">
    <property type="entry name" value="ABC_transporter-like_ATP-bd"/>
</dbReference>
<dbReference type="PROSITE" id="PS50893">
    <property type="entry name" value="ABC_TRANSPORTER_2"/>
    <property type="match status" value="1"/>
</dbReference>
<evidence type="ECO:0000259" key="11">
    <source>
        <dbReference type="PROSITE" id="PS50929"/>
    </source>
</evidence>
<evidence type="ECO:0000313" key="12">
    <source>
        <dbReference type="EMBL" id="KRM55332.1"/>
    </source>
</evidence>
<dbReference type="SUPFAM" id="SSF52540">
    <property type="entry name" value="P-loop containing nucleoside triphosphate hydrolases"/>
    <property type="match status" value="1"/>
</dbReference>
<evidence type="ECO:0000256" key="7">
    <source>
        <dbReference type="ARBA" id="ARBA00022989"/>
    </source>
</evidence>
<keyword evidence="3" id="KW-1003">Cell membrane</keyword>
<feature type="transmembrane region" description="Helical" evidence="9">
    <location>
        <begin position="254"/>
        <end position="274"/>
    </location>
</feature>
<dbReference type="AlphaFoldDB" id="A0A0R1ZQ56"/>
<dbReference type="InterPro" id="IPR017871">
    <property type="entry name" value="ABC_transporter-like_CS"/>
</dbReference>
<dbReference type="OrthoDB" id="9770415at2"/>
<keyword evidence="13" id="KW-1185">Reference proteome</keyword>
<comment type="subcellular location">
    <subcellularLocation>
        <location evidence="1">Cell membrane</location>
        <topology evidence="1">Multi-pass membrane protein</topology>
    </subcellularLocation>
</comment>
<reference evidence="12 13" key="1">
    <citation type="journal article" date="2015" name="Genome Announc.">
        <title>Expanding the biotechnology potential of lactobacilli through comparative genomics of 213 strains and associated genera.</title>
        <authorList>
            <person name="Sun Z."/>
            <person name="Harris H.M."/>
            <person name="McCann A."/>
            <person name="Guo C."/>
            <person name="Argimon S."/>
            <person name="Zhang W."/>
            <person name="Yang X."/>
            <person name="Jeffery I.B."/>
            <person name="Cooney J.C."/>
            <person name="Kagawa T.F."/>
            <person name="Liu W."/>
            <person name="Song Y."/>
            <person name="Salvetti E."/>
            <person name="Wrobel A."/>
            <person name="Rasinkangas P."/>
            <person name="Parkhill J."/>
            <person name="Rea M.C."/>
            <person name="O'Sullivan O."/>
            <person name="Ritari J."/>
            <person name="Douillard F.P."/>
            <person name="Paul Ross R."/>
            <person name="Yang R."/>
            <person name="Briner A.E."/>
            <person name="Felis G.E."/>
            <person name="de Vos W.M."/>
            <person name="Barrangou R."/>
            <person name="Klaenhammer T.R."/>
            <person name="Caufield P.W."/>
            <person name="Cui Y."/>
            <person name="Zhang H."/>
            <person name="O'Toole P.W."/>
        </authorList>
    </citation>
    <scope>NUCLEOTIDE SEQUENCE [LARGE SCALE GENOMIC DNA]</scope>
    <source>
        <strain evidence="12 13">DSM 20505</strain>
    </source>
</reference>
<keyword evidence="6" id="KW-0067">ATP-binding</keyword>
<dbReference type="PROSITE" id="PS50929">
    <property type="entry name" value="ABC_TM1F"/>
    <property type="match status" value="1"/>
</dbReference>
<evidence type="ECO:0000256" key="6">
    <source>
        <dbReference type="ARBA" id="ARBA00022840"/>
    </source>
</evidence>
<feature type="domain" description="ABC transmembrane type-1" evidence="11">
    <location>
        <begin position="33"/>
        <end position="311"/>
    </location>
</feature>
<organism evidence="12 13">
    <name type="scientific">Lacticaseibacillus sharpeae JCM 1186 = DSM 20505</name>
    <dbReference type="NCBI Taxonomy" id="1291052"/>
    <lineage>
        <taxon>Bacteria</taxon>
        <taxon>Bacillati</taxon>
        <taxon>Bacillota</taxon>
        <taxon>Bacilli</taxon>
        <taxon>Lactobacillales</taxon>
        <taxon>Lactobacillaceae</taxon>
        <taxon>Lacticaseibacillus</taxon>
    </lineage>
</organism>
<keyword evidence="5" id="KW-0547">Nucleotide-binding</keyword>
<dbReference type="GO" id="GO:0016887">
    <property type="term" value="F:ATP hydrolysis activity"/>
    <property type="evidence" value="ECO:0007669"/>
    <property type="project" value="InterPro"/>
</dbReference>
<evidence type="ECO:0000259" key="10">
    <source>
        <dbReference type="PROSITE" id="PS50893"/>
    </source>
</evidence>
<dbReference type="InterPro" id="IPR003593">
    <property type="entry name" value="AAA+_ATPase"/>
</dbReference>
<proteinExistence type="predicted"/>
<feature type="domain" description="ABC transporter" evidence="10">
    <location>
        <begin position="345"/>
        <end position="580"/>
    </location>
</feature>
<dbReference type="InterPro" id="IPR036640">
    <property type="entry name" value="ABC1_TM_sf"/>
</dbReference>
<dbReference type="GO" id="GO:0015421">
    <property type="term" value="F:ABC-type oligopeptide transporter activity"/>
    <property type="evidence" value="ECO:0007669"/>
    <property type="project" value="TreeGrafter"/>
</dbReference>
<feature type="transmembrane region" description="Helical" evidence="9">
    <location>
        <begin position="170"/>
        <end position="187"/>
    </location>
</feature>
<dbReference type="Gene3D" id="1.20.1560.10">
    <property type="entry name" value="ABC transporter type 1, transmembrane domain"/>
    <property type="match status" value="1"/>
</dbReference>
<dbReference type="SMART" id="SM00382">
    <property type="entry name" value="AAA"/>
    <property type="match status" value="1"/>
</dbReference>
<keyword evidence="8 9" id="KW-0472">Membrane</keyword>
<dbReference type="Pfam" id="PF00664">
    <property type="entry name" value="ABC_membrane"/>
    <property type="match status" value="1"/>
</dbReference>
<keyword evidence="2" id="KW-0813">Transport</keyword>
<dbReference type="CDD" id="cd18551">
    <property type="entry name" value="ABC_6TM_LmrA_like"/>
    <property type="match status" value="1"/>
</dbReference>
<name>A0A0R1ZQ56_9LACO</name>
<evidence type="ECO:0000256" key="9">
    <source>
        <dbReference type="SAM" id="Phobius"/>
    </source>
</evidence>
<dbReference type="EMBL" id="AYYO01000024">
    <property type="protein sequence ID" value="KRM55332.1"/>
    <property type="molecule type" value="Genomic_DNA"/>
</dbReference>
<dbReference type="PANTHER" id="PTHR43394">
    <property type="entry name" value="ATP-DEPENDENT PERMEASE MDL1, MITOCHONDRIAL"/>
    <property type="match status" value="1"/>
</dbReference>
<evidence type="ECO:0000256" key="5">
    <source>
        <dbReference type="ARBA" id="ARBA00022741"/>
    </source>
</evidence>
<dbReference type="STRING" id="1291052.FC18_GL001501"/>
<comment type="caution">
    <text evidence="12">The sequence shown here is derived from an EMBL/GenBank/DDBJ whole genome shotgun (WGS) entry which is preliminary data.</text>
</comment>
<evidence type="ECO:0000256" key="2">
    <source>
        <dbReference type="ARBA" id="ARBA00022448"/>
    </source>
</evidence>
<dbReference type="InterPro" id="IPR039421">
    <property type="entry name" value="Type_1_exporter"/>
</dbReference>
<dbReference type="FunFam" id="3.40.50.300:FF:000854">
    <property type="entry name" value="Multidrug ABC transporter ATP-binding protein"/>
    <property type="match status" value="1"/>
</dbReference>
<feature type="transmembrane region" description="Helical" evidence="9">
    <location>
        <begin position="280"/>
        <end position="299"/>
    </location>
</feature>
<feature type="transmembrane region" description="Helical" evidence="9">
    <location>
        <begin position="147"/>
        <end position="164"/>
    </location>
</feature>
<evidence type="ECO:0000256" key="1">
    <source>
        <dbReference type="ARBA" id="ARBA00004651"/>
    </source>
</evidence>
<dbReference type="Proteomes" id="UP000051679">
    <property type="component" value="Unassembled WGS sequence"/>
</dbReference>
<accession>A0A0R1ZQ56</accession>
<dbReference type="SUPFAM" id="SSF90123">
    <property type="entry name" value="ABC transporter transmembrane region"/>
    <property type="match status" value="1"/>
</dbReference>
<evidence type="ECO:0000256" key="8">
    <source>
        <dbReference type="ARBA" id="ARBA00023136"/>
    </source>
</evidence>
<evidence type="ECO:0000313" key="13">
    <source>
        <dbReference type="Proteomes" id="UP000051679"/>
    </source>
</evidence>
<dbReference type="PANTHER" id="PTHR43394:SF1">
    <property type="entry name" value="ATP-BINDING CASSETTE SUB-FAMILY B MEMBER 10, MITOCHONDRIAL"/>
    <property type="match status" value="1"/>
</dbReference>
<gene>
    <name evidence="12" type="ORF">FC18_GL001501</name>
</gene>
<evidence type="ECO:0000256" key="4">
    <source>
        <dbReference type="ARBA" id="ARBA00022692"/>
    </source>
</evidence>
<dbReference type="Pfam" id="PF00005">
    <property type="entry name" value="ABC_tran"/>
    <property type="match status" value="1"/>
</dbReference>
<dbReference type="GO" id="GO:0005886">
    <property type="term" value="C:plasma membrane"/>
    <property type="evidence" value="ECO:0007669"/>
    <property type="project" value="UniProtKB-SubCell"/>
</dbReference>
<dbReference type="Gene3D" id="3.40.50.300">
    <property type="entry name" value="P-loop containing nucleotide triphosphate hydrolases"/>
    <property type="match status" value="1"/>
</dbReference>
<keyword evidence="4 9" id="KW-0812">Transmembrane</keyword>
<sequence>MEVRTLTKKNEKIQRGSLISLLKMSRQSNTTLFISLVTSVISAAFMLIAPLGLKGFINGEVGEKSGLMLMLAIGGLVIQGLFQALSYYSASAWAEKKVMQLRDEITQHTLRLKITNPLVSEPSKLASIVVNNSETVRLLVSDTLPELVSGVLIVIGGFVLLIILSWQLTVFLLLTLLILMVVINLVSRSMARISHRRQSWIANYISEASTFIAKLATIKALNGEGEVQESVEKITKSLHDLGLKASRISACMGPLILTSTLVSFLSVFAVGGYLVNSGLITLGGLVTFLIYLFQIISPLTSLGNSLNKISAANGAADKLIDVLVSDTENDGINVQAVPSKIGGNLELKNVSFAYEGRKVLDDVSISVPANTNVAIVGPSGAGKSTIISVIERFITPSHGELAYGAHNACKIGLHQWRENIGYVAQTESVVGKTVKEALLFGLVDKRDAESRITEIIKLVGLQDEIGGLEKGIDTQIVEGGTNFSGGQIQRLMIARALIRKPKILLLDEATSSLDADSEASIVRIINKLKHEVTVITIAHRLSTIKNADKIYFLEQGRITGVGTHDEMIHSHEVYARYVAEQTI</sequence>
<dbReference type="InterPro" id="IPR027417">
    <property type="entry name" value="P-loop_NTPase"/>
</dbReference>
<dbReference type="PATRIC" id="fig|1291052.5.peg.1523"/>